<dbReference type="InterPro" id="IPR036412">
    <property type="entry name" value="HAD-like_sf"/>
</dbReference>
<dbReference type="CDD" id="cd01427">
    <property type="entry name" value="HAD_like"/>
    <property type="match status" value="1"/>
</dbReference>
<dbReference type="PANTHER" id="PTHR43434">
    <property type="entry name" value="PHOSPHOGLYCOLATE PHOSPHATASE"/>
    <property type="match status" value="1"/>
</dbReference>
<evidence type="ECO:0000313" key="2">
    <source>
        <dbReference type="EMBL" id="QEV07079.1"/>
    </source>
</evidence>
<dbReference type="InterPro" id="IPR023214">
    <property type="entry name" value="HAD_sf"/>
</dbReference>
<protein>
    <submittedName>
        <fullName evidence="2">HAD family hydrolase</fullName>
    </submittedName>
</protein>
<reference evidence="2 3" key="1">
    <citation type="submission" date="2017-09" db="EMBL/GenBank/DDBJ databases">
        <authorList>
            <person name="Lee N."/>
            <person name="Cho B.-K."/>
        </authorList>
    </citation>
    <scope>NUCLEOTIDE SEQUENCE [LARGE SCALE GENOMIC DNA]</scope>
    <source>
        <strain evidence="2 3">ATCC 13879</strain>
    </source>
</reference>
<organism evidence="2 3">
    <name type="scientific">Streptomyces prasinus</name>
    <dbReference type="NCBI Taxonomy" id="67345"/>
    <lineage>
        <taxon>Bacteria</taxon>
        <taxon>Bacillati</taxon>
        <taxon>Actinomycetota</taxon>
        <taxon>Actinomycetes</taxon>
        <taxon>Kitasatosporales</taxon>
        <taxon>Streptomycetaceae</taxon>
        <taxon>Streptomyces</taxon>
    </lineage>
</organism>
<dbReference type="Pfam" id="PF00702">
    <property type="entry name" value="Hydrolase"/>
    <property type="match status" value="1"/>
</dbReference>
<dbReference type="RefSeq" id="WP_079060891.1">
    <property type="nucleotide sequence ID" value="NZ_CP023697.1"/>
</dbReference>
<dbReference type="Gene3D" id="3.40.50.1000">
    <property type="entry name" value="HAD superfamily/HAD-like"/>
    <property type="match status" value="1"/>
</dbReference>
<dbReference type="Proteomes" id="UP000326041">
    <property type="component" value="Chromosome"/>
</dbReference>
<dbReference type="SUPFAM" id="SSF56784">
    <property type="entry name" value="HAD-like"/>
    <property type="match status" value="1"/>
</dbReference>
<accession>A0ABX6AX12</accession>
<dbReference type="GeneID" id="95536191"/>
<evidence type="ECO:0000256" key="1">
    <source>
        <dbReference type="SAM" id="MobiDB-lite"/>
    </source>
</evidence>
<proteinExistence type="predicted"/>
<dbReference type="EMBL" id="CP023697">
    <property type="protein sequence ID" value="QEV07079.1"/>
    <property type="molecule type" value="Genomic_DNA"/>
</dbReference>
<gene>
    <name evidence="2" type="ORF">CP972_16785</name>
</gene>
<name>A0ABX6AX12_9ACTN</name>
<feature type="region of interest" description="Disordered" evidence="1">
    <location>
        <begin position="1"/>
        <end position="38"/>
    </location>
</feature>
<dbReference type="GO" id="GO:0016787">
    <property type="term" value="F:hydrolase activity"/>
    <property type="evidence" value="ECO:0007669"/>
    <property type="project" value="UniProtKB-KW"/>
</dbReference>
<dbReference type="InterPro" id="IPR050155">
    <property type="entry name" value="HAD-like_hydrolase_sf"/>
</dbReference>
<sequence>MVRRTLGNHHDGPDTFLVTSDTRRTGPVAHGTENDRKALGDPAGLKELISGARVVLWDFDGPVCRLFADHSAQRVATDLVEWLEGRGLRGLLTESERESPDPYAVLRAVDRRHPGSDLPAELEARLTREELRAVSSAWPTAYADPLIRTWTAVGARSAIVTDNSPRAVRDYLADRGLLGCFAPHVYGRTRQLGRLEPDSHRVHRALNAMGAAPDSALMIGDTPADLHAATAAGVPFLGHARDEEKGRLLRAAGATTVLSSLEPVLAGLRTAPRT</sequence>
<keyword evidence="2" id="KW-0378">Hydrolase</keyword>
<keyword evidence="3" id="KW-1185">Reference proteome</keyword>
<evidence type="ECO:0000313" key="3">
    <source>
        <dbReference type="Proteomes" id="UP000326041"/>
    </source>
</evidence>
<dbReference type="PANTHER" id="PTHR43434:SF1">
    <property type="entry name" value="PHOSPHOGLYCOLATE PHOSPHATASE"/>
    <property type="match status" value="1"/>
</dbReference>